<dbReference type="AlphaFoldDB" id="A0A250ICL8"/>
<evidence type="ECO:0000313" key="2">
    <source>
        <dbReference type="Proteomes" id="UP000217289"/>
    </source>
</evidence>
<dbReference type="KEGG" id="mbd:MEBOL_002350"/>
<accession>A0A250ICL8</accession>
<keyword evidence="2" id="KW-1185">Reference proteome</keyword>
<evidence type="ECO:0008006" key="3">
    <source>
        <dbReference type="Google" id="ProtNLM"/>
    </source>
</evidence>
<reference evidence="1 2" key="1">
    <citation type="submission" date="2017-06" db="EMBL/GenBank/DDBJ databases">
        <authorList>
            <person name="Kim H.J."/>
            <person name="Triplett B.A."/>
        </authorList>
    </citation>
    <scope>NUCLEOTIDE SEQUENCE [LARGE SCALE GENOMIC DNA]</scope>
    <source>
        <strain evidence="1 2">DSM 14713</strain>
    </source>
</reference>
<dbReference type="OrthoDB" id="3378334at2"/>
<sequence length="150" mass="16487">MATHELTWSAFLREPTRIEPMLEKGDVVLRRRDGESLRLCRESRRANEQQALLAAARLMSAGGSTCRQALGRGVTDSLPWTRFLPEADRAAFVEEFLSHLGACADLGDFTALGRLLAEWKNTAAAFADGIAPELKRPVKEVGGRVPRPGE</sequence>
<organism evidence="1 2">
    <name type="scientific">Melittangium boletus DSM 14713</name>
    <dbReference type="NCBI Taxonomy" id="1294270"/>
    <lineage>
        <taxon>Bacteria</taxon>
        <taxon>Pseudomonadati</taxon>
        <taxon>Myxococcota</taxon>
        <taxon>Myxococcia</taxon>
        <taxon>Myxococcales</taxon>
        <taxon>Cystobacterineae</taxon>
        <taxon>Archangiaceae</taxon>
        <taxon>Melittangium</taxon>
    </lineage>
</organism>
<protein>
    <recommendedName>
        <fullName evidence="3">Prevent-host-death protein</fullName>
    </recommendedName>
</protein>
<name>A0A250ICL8_9BACT</name>
<gene>
    <name evidence="1" type="ORF">MEBOL_002350</name>
</gene>
<proteinExistence type="predicted"/>
<dbReference type="Proteomes" id="UP000217289">
    <property type="component" value="Chromosome"/>
</dbReference>
<evidence type="ECO:0000313" key="1">
    <source>
        <dbReference type="EMBL" id="ATB28901.1"/>
    </source>
</evidence>
<dbReference type="EMBL" id="CP022163">
    <property type="protein sequence ID" value="ATB28901.1"/>
    <property type="molecule type" value="Genomic_DNA"/>
</dbReference>